<proteinExistence type="predicted"/>
<accession>A0A9P6DPM7</accession>
<protein>
    <submittedName>
        <fullName evidence="1">Uncharacterized protein</fullName>
    </submittedName>
</protein>
<dbReference type="SUPFAM" id="SSF53098">
    <property type="entry name" value="Ribonuclease H-like"/>
    <property type="match status" value="1"/>
</dbReference>
<dbReference type="InterPro" id="IPR012337">
    <property type="entry name" value="RNaseH-like_sf"/>
</dbReference>
<reference evidence="1" key="1">
    <citation type="journal article" date="2020" name="Nat. Commun.">
        <title>Large-scale genome sequencing of mycorrhizal fungi provides insights into the early evolution of symbiotic traits.</title>
        <authorList>
            <person name="Miyauchi S."/>
            <person name="Kiss E."/>
            <person name="Kuo A."/>
            <person name="Drula E."/>
            <person name="Kohler A."/>
            <person name="Sanchez-Garcia M."/>
            <person name="Morin E."/>
            <person name="Andreopoulos B."/>
            <person name="Barry K.W."/>
            <person name="Bonito G."/>
            <person name="Buee M."/>
            <person name="Carver A."/>
            <person name="Chen C."/>
            <person name="Cichocki N."/>
            <person name="Clum A."/>
            <person name="Culley D."/>
            <person name="Crous P.W."/>
            <person name="Fauchery L."/>
            <person name="Girlanda M."/>
            <person name="Hayes R.D."/>
            <person name="Keri Z."/>
            <person name="LaButti K."/>
            <person name="Lipzen A."/>
            <person name="Lombard V."/>
            <person name="Magnuson J."/>
            <person name="Maillard F."/>
            <person name="Murat C."/>
            <person name="Nolan M."/>
            <person name="Ohm R.A."/>
            <person name="Pangilinan J."/>
            <person name="Pereira M.F."/>
            <person name="Perotto S."/>
            <person name="Peter M."/>
            <person name="Pfister S."/>
            <person name="Riley R."/>
            <person name="Sitrit Y."/>
            <person name="Stielow J.B."/>
            <person name="Szollosi G."/>
            <person name="Zifcakova L."/>
            <person name="Stursova M."/>
            <person name="Spatafora J.W."/>
            <person name="Tedersoo L."/>
            <person name="Vaario L.M."/>
            <person name="Yamada A."/>
            <person name="Yan M."/>
            <person name="Wang P."/>
            <person name="Xu J."/>
            <person name="Bruns T."/>
            <person name="Baldrian P."/>
            <person name="Vilgalys R."/>
            <person name="Dunand C."/>
            <person name="Henrissat B."/>
            <person name="Grigoriev I.V."/>
            <person name="Hibbett D."/>
            <person name="Nagy L.G."/>
            <person name="Martin F.M."/>
        </authorList>
    </citation>
    <scope>NUCLEOTIDE SEQUENCE</scope>
    <source>
        <strain evidence="1">UP504</strain>
    </source>
</reference>
<name>A0A9P6DPM7_9AGAM</name>
<gene>
    <name evidence="1" type="ORF">BS47DRAFT_430489</name>
</gene>
<organism evidence="1 2">
    <name type="scientific">Hydnum rufescens UP504</name>
    <dbReference type="NCBI Taxonomy" id="1448309"/>
    <lineage>
        <taxon>Eukaryota</taxon>
        <taxon>Fungi</taxon>
        <taxon>Dikarya</taxon>
        <taxon>Basidiomycota</taxon>
        <taxon>Agaricomycotina</taxon>
        <taxon>Agaricomycetes</taxon>
        <taxon>Cantharellales</taxon>
        <taxon>Hydnaceae</taxon>
        <taxon>Hydnum</taxon>
    </lineage>
</organism>
<sequence length="243" mass="27999">MDRIKSLHFADNTGALQRIHKGAPGKAQNCSRRFRAVTFAILHEQQDIEIILSWMPGRQNITENERSDELAKEGSTKQPARPEFHSAAFAGCMHRHELRERGVRLWIADPQQRRPSSYKIANKFPPSLRPSKWLRTLTRKTFSRLIQCRTGHTHIGSYYAKFVPDEDRRCRAENRSRHETTFSINAQSSMMNDIYWGHGEEGQPRYLLGTIDGIERLASFIEATPAIYQAKYDPPSNLTYALT</sequence>
<dbReference type="EMBL" id="MU129110">
    <property type="protein sequence ID" value="KAF9506439.1"/>
    <property type="molecule type" value="Genomic_DNA"/>
</dbReference>
<dbReference type="AlphaFoldDB" id="A0A9P6DPM7"/>
<dbReference type="OrthoDB" id="3230070at2759"/>
<comment type="caution">
    <text evidence="1">The sequence shown here is derived from an EMBL/GenBank/DDBJ whole genome shotgun (WGS) entry which is preliminary data.</text>
</comment>
<keyword evidence="2" id="KW-1185">Reference proteome</keyword>
<evidence type="ECO:0000313" key="2">
    <source>
        <dbReference type="Proteomes" id="UP000886523"/>
    </source>
</evidence>
<dbReference type="Proteomes" id="UP000886523">
    <property type="component" value="Unassembled WGS sequence"/>
</dbReference>
<evidence type="ECO:0000313" key="1">
    <source>
        <dbReference type="EMBL" id="KAF9506439.1"/>
    </source>
</evidence>